<reference evidence="1 2" key="1">
    <citation type="journal article" date="2013" name="Genome Biol.">
        <title>The genome sequence of the most widely cultivated cacao type and its use to identify candidate genes regulating pod color.</title>
        <authorList>
            <person name="Motamayor J.C."/>
            <person name="Mockaitis K."/>
            <person name="Schmutz J."/>
            <person name="Haiminen N."/>
            <person name="Iii D.L."/>
            <person name="Cornejo O."/>
            <person name="Findley S.D."/>
            <person name="Zheng P."/>
            <person name="Utro F."/>
            <person name="Royaert S."/>
            <person name="Saski C."/>
            <person name="Jenkins J."/>
            <person name="Podicheti R."/>
            <person name="Zhao M."/>
            <person name="Scheffler B.E."/>
            <person name="Stack J.C."/>
            <person name="Feltus F.A."/>
            <person name="Mustiga G.M."/>
            <person name="Amores F."/>
            <person name="Phillips W."/>
            <person name="Marelli J.P."/>
            <person name="May G.D."/>
            <person name="Shapiro H."/>
            <person name="Ma J."/>
            <person name="Bustamante C.D."/>
            <person name="Schnell R.J."/>
            <person name="Main D."/>
            <person name="Gilbert D."/>
            <person name="Parida L."/>
            <person name="Kuhn D.N."/>
        </authorList>
    </citation>
    <scope>NUCLEOTIDE SEQUENCE [LARGE SCALE GENOMIC DNA]</scope>
    <source>
        <strain evidence="2">cv. Matina 1-6</strain>
    </source>
</reference>
<dbReference type="Gramene" id="EOY33849">
    <property type="protein sequence ID" value="EOY33849"/>
    <property type="gene ID" value="TCM_041702"/>
</dbReference>
<proteinExistence type="predicted"/>
<dbReference type="PANTHER" id="PTHR33103">
    <property type="entry name" value="OS01G0153900 PROTEIN"/>
    <property type="match status" value="1"/>
</dbReference>
<name>A0A061GWP9_THECC</name>
<dbReference type="FunCoup" id="A0A061GWP9">
    <property type="interactions" value="53"/>
</dbReference>
<dbReference type="InParanoid" id="A0A061GWP9"/>
<gene>
    <name evidence="1" type="ORF">TCM_041702</name>
</gene>
<keyword evidence="2" id="KW-1185">Reference proteome</keyword>
<evidence type="ECO:0000313" key="2">
    <source>
        <dbReference type="Proteomes" id="UP000026915"/>
    </source>
</evidence>
<accession>A0A061GWP9</accession>
<evidence type="ECO:0000313" key="1">
    <source>
        <dbReference type="EMBL" id="EOY33848.1"/>
    </source>
</evidence>
<dbReference type="Gramene" id="EOY33848">
    <property type="protein sequence ID" value="EOY33848"/>
    <property type="gene ID" value="TCM_041702"/>
</dbReference>
<dbReference type="AlphaFoldDB" id="A0A061GWP9"/>
<sequence length="512" mass="57342">MSSMEGKLVKGLRLKASVDVEKNRVIFVESDEDFIDILLSFLTMPIGSIIRLIRYQPPPVGIGCMDNLYESVENLDVQLFQTEACKSMLLHPRNGAAAQCERLKLTVDDSEPLQYFCCESWECTASKYKLLSHYKNAICGCGKRMNYEIYLSEKENKQMLSDARDRGVFVKGLTRMIVSDELKIMPPLTASSFSLLSKLGLTDGSTIEERAFNVGVDEVLDLLKFSLVSRIPLTETLLKKSLDMNNEDYDQGSFTNFNQGSFTESEIVEASSNNYKRICAKLIVSKSRKMVCYAEVSEDFVDLLFSFLTVPLGHVAKEMKSHSSRGCINHLYNSIQDLDAERYLKSNDHKAMLVSPRLAPGFRLGNQPLGVEECKRQQNLYYHVKVIHGFLRPELFSDEKLLPCSDSAQASLLSVVDPKSHYKDAKSSGGFVKGPSMFTVTDNLIITPISPASGLSVLSKCKVPFSDIEERVVHVGEEEASRLLVASFVTKSALTNAFILEEPKREYRGITI</sequence>
<dbReference type="PANTHER" id="PTHR33103:SF27">
    <property type="entry name" value="OS04G0594700 PROTEIN"/>
    <property type="match status" value="1"/>
</dbReference>
<dbReference type="eggNOG" id="ENOG502RI50">
    <property type="taxonomic scope" value="Eukaryota"/>
</dbReference>
<dbReference type="Proteomes" id="UP000026915">
    <property type="component" value="Chromosome 9"/>
</dbReference>
<dbReference type="HOGENOM" id="CLU_030757_1_2_1"/>
<dbReference type="OMA" id="AGERPMN"/>
<dbReference type="InterPro" id="IPR007750">
    <property type="entry name" value="DUF674"/>
</dbReference>
<dbReference type="Pfam" id="PF05056">
    <property type="entry name" value="DUF674"/>
    <property type="match status" value="1"/>
</dbReference>
<dbReference type="EMBL" id="CM001887">
    <property type="protein sequence ID" value="EOY33848.1"/>
    <property type="molecule type" value="Genomic_DNA"/>
</dbReference>
<protein>
    <submittedName>
        <fullName evidence="1">Uncharacterized protein isoform 1</fullName>
    </submittedName>
</protein>
<dbReference type="EMBL" id="CM001887">
    <property type="protein sequence ID" value="EOY33849.1"/>
    <property type="molecule type" value="Genomic_DNA"/>
</dbReference>
<organism evidence="1 2">
    <name type="scientific">Theobroma cacao</name>
    <name type="common">Cacao</name>
    <name type="synonym">Cocoa</name>
    <dbReference type="NCBI Taxonomy" id="3641"/>
    <lineage>
        <taxon>Eukaryota</taxon>
        <taxon>Viridiplantae</taxon>
        <taxon>Streptophyta</taxon>
        <taxon>Embryophyta</taxon>
        <taxon>Tracheophyta</taxon>
        <taxon>Spermatophyta</taxon>
        <taxon>Magnoliopsida</taxon>
        <taxon>eudicotyledons</taxon>
        <taxon>Gunneridae</taxon>
        <taxon>Pentapetalae</taxon>
        <taxon>rosids</taxon>
        <taxon>malvids</taxon>
        <taxon>Malvales</taxon>
        <taxon>Malvaceae</taxon>
        <taxon>Byttnerioideae</taxon>
        <taxon>Theobroma</taxon>
    </lineage>
</organism>